<evidence type="ECO:0000313" key="7">
    <source>
        <dbReference type="EMBL" id="KAH3768142.1"/>
    </source>
</evidence>
<evidence type="ECO:0000256" key="4">
    <source>
        <dbReference type="ARBA" id="ARBA00023180"/>
    </source>
</evidence>
<evidence type="ECO:0000256" key="1">
    <source>
        <dbReference type="ARBA" id="ARBA00022729"/>
    </source>
</evidence>
<dbReference type="EMBL" id="JAIWYP010000009">
    <property type="protein sequence ID" value="KAH3768142.1"/>
    <property type="molecule type" value="Genomic_DNA"/>
</dbReference>
<dbReference type="InterPro" id="IPR001190">
    <property type="entry name" value="SRCR"/>
</dbReference>
<reference evidence="7" key="1">
    <citation type="journal article" date="2019" name="bioRxiv">
        <title>The Genome of the Zebra Mussel, Dreissena polymorpha: A Resource for Invasive Species Research.</title>
        <authorList>
            <person name="McCartney M.A."/>
            <person name="Auch B."/>
            <person name="Kono T."/>
            <person name="Mallez S."/>
            <person name="Zhang Y."/>
            <person name="Obille A."/>
            <person name="Becker A."/>
            <person name="Abrahante J.E."/>
            <person name="Garbe J."/>
            <person name="Badalamenti J.P."/>
            <person name="Herman A."/>
            <person name="Mangelson H."/>
            <person name="Liachko I."/>
            <person name="Sullivan S."/>
            <person name="Sone E.D."/>
            <person name="Koren S."/>
            <person name="Silverstein K.A.T."/>
            <person name="Beckman K.B."/>
            <person name="Gohl D.M."/>
        </authorList>
    </citation>
    <scope>NUCLEOTIDE SEQUENCE</scope>
    <source>
        <strain evidence="7">Duluth1</strain>
        <tissue evidence="7">Whole animal</tissue>
    </source>
</reference>
<accession>A0A9D4IDA4</accession>
<dbReference type="PRINTS" id="PR00258">
    <property type="entry name" value="SPERACTRCPTR"/>
</dbReference>
<dbReference type="SUPFAM" id="SSF56487">
    <property type="entry name" value="SRCR-like"/>
    <property type="match status" value="1"/>
</dbReference>
<gene>
    <name evidence="7" type="ORF">DPMN_169354</name>
</gene>
<dbReference type="InterPro" id="IPR036772">
    <property type="entry name" value="SRCR-like_dom_sf"/>
</dbReference>
<dbReference type="PROSITE" id="PS50287">
    <property type="entry name" value="SRCR_2"/>
    <property type="match status" value="1"/>
</dbReference>
<dbReference type="Proteomes" id="UP000828390">
    <property type="component" value="Unassembled WGS sequence"/>
</dbReference>
<keyword evidence="2" id="KW-0677">Repeat</keyword>
<evidence type="ECO:0000256" key="5">
    <source>
        <dbReference type="PROSITE-ProRule" id="PRU00196"/>
    </source>
</evidence>
<dbReference type="PANTHER" id="PTHR19331">
    <property type="entry name" value="SCAVENGER RECEPTOR DOMAIN-CONTAINING"/>
    <property type="match status" value="1"/>
</dbReference>
<keyword evidence="3" id="KW-1015">Disulfide bond</keyword>
<dbReference type="PANTHER" id="PTHR19331:SF465">
    <property type="entry name" value="EGG PEPTIDE SPERACT RECEPTOR"/>
    <property type="match status" value="1"/>
</dbReference>
<dbReference type="GO" id="GO:0016020">
    <property type="term" value="C:membrane"/>
    <property type="evidence" value="ECO:0007669"/>
    <property type="project" value="InterPro"/>
</dbReference>
<reference evidence="7" key="2">
    <citation type="submission" date="2020-11" db="EMBL/GenBank/DDBJ databases">
        <authorList>
            <person name="McCartney M.A."/>
            <person name="Auch B."/>
            <person name="Kono T."/>
            <person name="Mallez S."/>
            <person name="Becker A."/>
            <person name="Gohl D.M."/>
            <person name="Silverstein K.A.T."/>
            <person name="Koren S."/>
            <person name="Bechman K.B."/>
            <person name="Herman A."/>
            <person name="Abrahante J.E."/>
            <person name="Garbe J."/>
        </authorList>
    </citation>
    <scope>NUCLEOTIDE SEQUENCE</scope>
    <source>
        <strain evidence="7">Duluth1</strain>
        <tissue evidence="7">Whole animal</tissue>
    </source>
</reference>
<evidence type="ECO:0000259" key="6">
    <source>
        <dbReference type="PROSITE" id="PS50287"/>
    </source>
</evidence>
<comment type="caution">
    <text evidence="7">The sequence shown here is derived from an EMBL/GenBank/DDBJ whole genome shotgun (WGS) entry which is preliminary data.</text>
</comment>
<dbReference type="Pfam" id="PF00530">
    <property type="entry name" value="SRCR"/>
    <property type="match status" value="1"/>
</dbReference>
<dbReference type="AlphaFoldDB" id="A0A9D4IDA4"/>
<proteinExistence type="predicted"/>
<protein>
    <recommendedName>
        <fullName evidence="6">SRCR domain-containing protein</fullName>
    </recommendedName>
</protein>
<sequence length="64" mass="7236">MKYGCLSNADNFTDKDIRLVGGYSALEGRVEIRKHGVWGTVCSDVYFDLNAANVLCRMLHKDLR</sequence>
<name>A0A9D4IDA4_DREPO</name>
<feature type="domain" description="SRCR" evidence="6">
    <location>
        <begin position="17"/>
        <end position="59"/>
    </location>
</feature>
<keyword evidence="8" id="KW-1185">Reference proteome</keyword>
<keyword evidence="4" id="KW-0325">Glycoprotein</keyword>
<evidence type="ECO:0000256" key="2">
    <source>
        <dbReference type="ARBA" id="ARBA00022737"/>
    </source>
</evidence>
<keyword evidence="1" id="KW-0732">Signal</keyword>
<evidence type="ECO:0000313" key="8">
    <source>
        <dbReference type="Proteomes" id="UP000828390"/>
    </source>
</evidence>
<evidence type="ECO:0000256" key="3">
    <source>
        <dbReference type="ARBA" id="ARBA00023157"/>
    </source>
</evidence>
<organism evidence="7 8">
    <name type="scientific">Dreissena polymorpha</name>
    <name type="common">Zebra mussel</name>
    <name type="synonym">Mytilus polymorpha</name>
    <dbReference type="NCBI Taxonomy" id="45954"/>
    <lineage>
        <taxon>Eukaryota</taxon>
        <taxon>Metazoa</taxon>
        <taxon>Spiralia</taxon>
        <taxon>Lophotrochozoa</taxon>
        <taxon>Mollusca</taxon>
        <taxon>Bivalvia</taxon>
        <taxon>Autobranchia</taxon>
        <taxon>Heteroconchia</taxon>
        <taxon>Euheterodonta</taxon>
        <taxon>Imparidentia</taxon>
        <taxon>Neoheterodontei</taxon>
        <taxon>Myida</taxon>
        <taxon>Dreissenoidea</taxon>
        <taxon>Dreissenidae</taxon>
        <taxon>Dreissena</taxon>
    </lineage>
</organism>
<comment type="caution">
    <text evidence="5">Lacks conserved residue(s) required for the propagation of feature annotation.</text>
</comment>
<dbReference type="Gene3D" id="3.10.250.10">
    <property type="entry name" value="SRCR-like domain"/>
    <property type="match status" value="1"/>
</dbReference>